<dbReference type="RefSeq" id="WP_379979932.1">
    <property type="nucleotide sequence ID" value="NZ_JBHSFV010000009.1"/>
</dbReference>
<feature type="transmembrane region" description="Helical" evidence="6">
    <location>
        <begin position="92"/>
        <end position="116"/>
    </location>
</feature>
<sequence length="294" mass="32241">MQNSTLKWIYLIVLSIIWGSSFILIKKGLVGLTPIQLGTLRILFTAFFLLLIGWKSLRTIKKAEWKWIIISGVLGTGLPVFLFAYAETEIDSAIAAILNSSVPLLTLLLGLLIFGVSFLKRQLIGVLIGLGGATALILIGASINPSQNYWYALLVICASVMYALNVNIIKRYMQDIPAIAIATGNFIFLIPPAIILLIYSDFFNAELLETQEVQISVGYIVILALFGTAMAKVMFNKLVQISSPVFASSVTYLMPIISVTWGVLDGEKFTLWQLAASLVIIGGVYLVNKRTKTT</sequence>
<evidence type="ECO:0000313" key="8">
    <source>
        <dbReference type="EMBL" id="MFC4635065.1"/>
    </source>
</evidence>
<evidence type="ECO:0000313" key="9">
    <source>
        <dbReference type="Proteomes" id="UP001596043"/>
    </source>
</evidence>
<feature type="transmembrane region" description="Helical" evidence="6">
    <location>
        <begin position="213"/>
        <end position="233"/>
    </location>
</feature>
<dbReference type="InterPro" id="IPR037185">
    <property type="entry name" value="EmrE-like"/>
</dbReference>
<dbReference type="Proteomes" id="UP001596043">
    <property type="component" value="Unassembled WGS sequence"/>
</dbReference>
<evidence type="ECO:0000256" key="6">
    <source>
        <dbReference type="SAM" id="Phobius"/>
    </source>
</evidence>
<organism evidence="8 9">
    <name type="scientific">Dokdonia ponticola</name>
    <dbReference type="NCBI Taxonomy" id="2041041"/>
    <lineage>
        <taxon>Bacteria</taxon>
        <taxon>Pseudomonadati</taxon>
        <taxon>Bacteroidota</taxon>
        <taxon>Flavobacteriia</taxon>
        <taxon>Flavobacteriales</taxon>
        <taxon>Flavobacteriaceae</taxon>
        <taxon>Dokdonia</taxon>
    </lineage>
</organism>
<comment type="subcellular location">
    <subcellularLocation>
        <location evidence="1">Membrane</location>
        <topology evidence="1">Multi-pass membrane protein</topology>
    </subcellularLocation>
</comment>
<evidence type="ECO:0000256" key="4">
    <source>
        <dbReference type="ARBA" id="ARBA00022989"/>
    </source>
</evidence>
<accession>A0ABV9HZY0</accession>
<evidence type="ECO:0000256" key="2">
    <source>
        <dbReference type="ARBA" id="ARBA00007362"/>
    </source>
</evidence>
<feature type="transmembrane region" description="Helical" evidence="6">
    <location>
        <begin position="245"/>
        <end position="264"/>
    </location>
</feature>
<comment type="caution">
    <text evidence="8">The sequence shown here is derived from an EMBL/GenBank/DDBJ whole genome shotgun (WGS) entry which is preliminary data.</text>
</comment>
<evidence type="ECO:0000259" key="7">
    <source>
        <dbReference type="Pfam" id="PF00892"/>
    </source>
</evidence>
<dbReference type="Pfam" id="PF00892">
    <property type="entry name" value="EamA"/>
    <property type="match status" value="2"/>
</dbReference>
<comment type="similarity">
    <text evidence="2">Belongs to the EamA transporter family.</text>
</comment>
<keyword evidence="9" id="KW-1185">Reference proteome</keyword>
<feature type="transmembrane region" description="Helical" evidence="6">
    <location>
        <begin position="123"/>
        <end position="143"/>
    </location>
</feature>
<feature type="transmembrane region" description="Helical" evidence="6">
    <location>
        <begin position="149"/>
        <end position="169"/>
    </location>
</feature>
<feature type="transmembrane region" description="Helical" evidence="6">
    <location>
        <begin position="176"/>
        <end position="198"/>
    </location>
</feature>
<evidence type="ECO:0000256" key="1">
    <source>
        <dbReference type="ARBA" id="ARBA00004141"/>
    </source>
</evidence>
<dbReference type="PANTHER" id="PTHR32322:SF2">
    <property type="entry name" value="EAMA DOMAIN-CONTAINING PROTEIN"/>
    <property type="match status" value="1"/>
</dbReference>
<reference evidence="9" key="1">
    <citation type="journal article" date="2019" name="Int. J. Syst. Evol. Microbiol.">
        <title>The Global Catalogue of Microorganisms (GCM) 10K type strain sequencing project: providing services to taxonomists for standard genome sequencing and annotation.</title>
        <authorList>
            <consortium name="The Broad Institute Genomics Platform"/>
            <consortium name="The Broad Institute Genome Sequencing Center for Infectious Disease"/>
            <person name="Wu L."/>
            <person name="Ma J."/>
        </authorList>
    </citation>
    <scope>NUCLEOTIDE SEQUENCE [LARGE SCALE GENOMIC DNA]</scope>
    <source>
        <strain evidence="9">YJ-61-S</strain>
    </source>
</reference>
<evidence type="ECO:0000256" key="3">
    <source>
        <dbReference type="ARBA" id="ARBA00022692"/>
    </source>
</evidence>
<dbReference type="InterPro" id="IPR050638">
    <property type="entry name" value="AA-Vitamin_Transporters"/>
</dbReference>
<keyword evidence="4 6" id="KW-1133">Transmembrane helix</keyword>
<protein>
    <submittedName>
        <fullName evidence="8">DMT family transporter</fullName>
    </submittedName>
</protein>
<dbReference type="PANTHER" id="PTHR32322">
    <property type="entry name" value="INNER MEMBRANE TRANSPORTER"/>
    <property type="match status" value="1"/>
</dbReference>
<feature type="domain" description="EamA" evidence="7">
    <location>
        <begin position="150"/>
        <end position="288"/>
    </location>
</feature>
<keyword evidence="3 6" id="KW-0812">Transmembrane</keyword>
<proteinExistence type="inferred from homology"/>
<evidence type="ECO:0000256" key="5">
    <source>
        <dbReference type="ARBA" id="ARBA00023136"/>
    </source>
</evidence>
<name>A0ABV9HZY0_9FLAO</name>
<keyword evidence="5 6" id="KW-0472">Membrane</keyword>
<dbReference type="InterPro" id="IPR000620">
    <property type="entry name" value="EamA_dom"/>
</dbReference>
<dbReference type="EMBL" id="JBHSFV010000009">
    <property type="protein sequence ID" value="MFC4635065.1"/>
    <property type="molecule type" value="Genomic_DNA"/>
</dbReference>
<feature type="transmembrane region" description="Helical" evidence="6">
    <location>
        <begin position="270"/>
        <end position="288"/>
    </location>
</feature>
<feature type="domain" description="EamA" evidence="7">
    <location>
        <begin position="9"/>
        <end position="136"/>
    </location>
</feature>
<dbReference type="SUPFAM" id="SSF103481">
    <property type="entry name" value="Multidrug resistance efflux transporter EmrE"/>
    <property type="match status" value="2"/>
</dbReference>
<feature type="transmembrane region" description="Helical" evidence="6">
    <location>
        <begin position="31"/>
        <end position="53"/>
    </location>
</feature>
<feature type="transmembrane region" description="Helical" evidence="6">
    <location>
        <begin position="7"/>
        <end position="25"/>
    </location>
</feature>
<feature type="transmembrane region" description="Helical" evidence="6">
    <location>
        <begin position="65"/>
        <end position="86"/>
    </location>
</feature>
<gene>
    <name evidence="8" type="ORF">ACFO3O_14180</name>
</gene>